<evidence type="ECO:0000313" key="2">
    <source>
        <dbReference type="EMBL" id="MFC0078216.1"/>
    </source>
</evidence>
<feature type="domain" description="Squalene cyclase C-terminal" evidence="1">
    <location>
        <begin position="117"/>
        <end position="336"/>
    </location>
</feature>
<comment type="caution">
    <text evidence="2">The sequence shown here is derived from an EMBL/GenBank/DDBJ whole genome shotgun (WGS) entry which is preliminary data.</text>
</comment>
<accession>A0ABV6BRY9</accession>
<organism evidence="2 3">
    <name type="scientific">Flavobacterium procerum</name>
    <dbReference type="NCBI Taxonomy" id="1455569"/>
    <lineage>
        <taxon>Bacteria</taxon>
        <taxon>Pseudomonadati</taxon>
        <taxon>Bacteroidota</taxon>
        <taxon>Flavobacteriia</taxon>
        <taxon>Flavobacteriales</taxon>
        <taxon>Flavobacteriaceae</taxon>
        <taxon>Flavobacterium</taxon>
    </lineage>
</organism>
<dbReference type="EMBL" id="JBHLYW010000009">
    <property type="protein sequence ID" value="MFC0078216.1"/>
    <property type="molecule type" value="Genomic_DNA"/>
</dbReference>
<proteinExistence type="predicted"/>
<dbReference type="InterPro" id="IPR008930">
    <property type="entry name" value="Terpenoid_cyclase/PrenylTrfase"/>
</dbReference>
<gene>
    <name evidence="2" type="ORF">ACFFLS_14290</name>
</gene>
<dbReference type="Gene3D" id="1.50.10.20">
    <property type="match status" value="1"/>
</dbReference>
<dbReference type="CDD" id="cd00688">
    <property type="entry name" value="ISOPREN_C2_like"/>
    <property type="match status" value="1"/>
</dbReference>
<reference evidence="2 3" key="1">
    <citation type="submission" date="2024-09" db="EMBL/GenBank/DDBJ databases">
        <authorList>
            <person name="Sun Q."/>
            <person name="Mori K."/>
        </authorList>
    </citation>
    <scope>NUCLEOTIDE SEQUENCE [LARGE SCALE GENOMIC DNA]</scope>
    <source>
        <strain evidence="2 3">CGMCC 1.12926</strain>
    </source>
</reference>
<keyword evidence="3" id="KW-1185">Reference proteome</keyword>
<sequence>MLHASKEFLNKSEVIATKETSWHSLFKKGIEHLMAEKKADFVNTKHCMPFTKEVFQVEQELQVADIFQRALLVDTLIDAQEKYPIPLQEIIVSELFYLMRSKREGGIGAWSYFPDLKELPPDVDDLAQILQVFCKFYPKDTFKDLFEVPIQTVLNDQPNEDLGWETWILPKDNLTQEQQLQYEWIHKAWGTGSDVDVVANFLYALQLYDKERFKEDIQKGLQFLNNKQQQGAWESTWYHGLYYGTYVSIKAICFANGDHQVIASALDFLICSRQEDGGWSLPEQASDSLQTALALLGIAIASSYLERTIDSQWLNKSLLFLANQYQEKTGWESCHFIKMPMGRPIGFVHTILTYESAPITTNFVSKACLQFL</sequence>
<dbReference type="InterPro" id="IPR032696">
    <property type="entry name" value="SQ_cyclase_C"/>
</dbReference>
<name>A0ABV6BRY9_9FLAO</name>
<dbReference type="RefSeq" id="WP_078227663.1">
    <property type="nucleotide sequence ID" value="NZ_JBHLYW010000009.1"/>
</dbReference>
<protein>
    <submittedName>
        <fullName evidence="2">Prenyltransferase/squalene oxidase repeat-containing protein</fullName>
    </submittedName>
</protein>
<dbReference type="Pfam" id="PF13243">
    <property type="entry name" value="SQHop_cyclase_C"/>
    <property type="match status" value="1"/>
</dbReference>
<evidence type="ECO:0000259" key="1">
    <source>
        <dbReference type="Pfam" id="PF13243"/>
    </source>
</evidence>
<dbReference type="SUPFAM" id="SSF48239">
    <property type="entry name" value="Terpenoid cyclases/Protein prenyltransferases"/>
    <property type="match status" value="1"/>
</dbReference>
<dbReference type="Proteomes" id="UP001589734">
    <property type="component" value="Unassembled WGS sequence"/>
</dbReference>
<evidence type="ECO:0000313" key="3">
    <source>
        <dbReference type="Proteomes" id="UP001589734"/>
    </source>
</evidence>